<dbReference type="Gene3D" id="3.30.70.330">
    <property type="match status" value="1"/>
</dbReference>
<feature type="compositionally biased region" description="Basic and acidic residues" evidence="1">
    <location>
        <begin position="13"/>
        <end position="44"/>
    </location>
</feature>
<organism evidence="2">
    <name type="scientific">Menopon gallinae</name>
    <name type="common">poultry shaft louse</name>
    <dbReference type="NCBI Taxonomy" id="328185"/>
    <lineage>
        <taxon>Eukaryota</taxon>
        <taxon>Metazoa</taxon>
        <taxon>Ecdysozoa</taxon>
        <taxon>Arthropoda</taxon>
        <taxon>Hexapoda</taxon>
        <taxon>Insecta</taxon>
        <taxon>Pterygota</taxon>
        <taxon>Neoptera</taxon>
        <taxon>Paraneoptera</taxon>
        <taxon>Psocodea</taxon>
        <taxon>Troctomorpha</taxon>
        <taxon>Phthiraptera</taxon>
        <taxon>Amblycera</taxon>
        <taxon>Menoponidae</taxon>
        <taxon>Menopon</taxon>
    </lineage>
</organism>
<name>A0AAW2HXI6_9NEOP</name>
<feature type="region of interest" description="Disordered" evidence="1">
    <location>
        <begin position="1"/>
        <end position="45"/>
    </location>
</feature>
<comment type="caution">
    <text evidence="2">The sequence shown here is derived from an EMBL/GenBank/DDBJ whole genome shotgun (WGS) entry which is preliminary data.</text>
</comment>
<evidence type="ECO:0000313" key="2">
    <source>
        <dbReference type="EMBL" id="KAL0274271.1"/>
    </source>
</evidence>
<dbReference type="InterPro" id="IPR012677">
    <property type="entry name" value="Nucleotide-bd_a/b_plait_sf"/>
</dbReference>
<protein>
    <submittedName>
        <fullName evidence="2">Uncharacterized protein</fullName>
    </submittedName>
</protein>
<gene>
    <name evidence="2" type="ORF">PYX00_006738</name>
</gene>
<dbReference type="AlphaFoldDB" id="A0AAW2HXI6"/>
<evidence type="ECO:0000256" key="1">
    <source>
        <dbReference type="SAM" id="MobiDB-lite"/>
    </source>
</evidence>
<dbReference type="EMBL" id="JARGDH010000003">
    <property type="protein sequence ID" value="KAL0274271.1"/>
    <property type="molecule type" value="Genomic_DNA"/>
</dbReference>
<proteinExistence type="predicted"/>
<accession>A0AAW2HXI6</accession>
<reference evidence="2" key="1">
    <citation type="journal article" date="2024" name="Gigascience">
        <title>Chromosome-level genome of the poultry shaft louse Menopon gallinae provides insight into the host-switching and adaptive evolution of parasitic lice.</title>
        <authorList>
            <person name="Xu Y."/>
            <person name="Ma L."/>
            <person name="Liu S."/>
            <person name="Liang Y."/>
            <person name="Liu Q."/>
            <person name="He Z."/>
            <person name="Tian L."/>
            <person name="Duan Y."/>
            <person name="Cai W."/>
            <person name="Li H."/>
            <person name="Song F."/>
        </authorList>
    </citation>
    <scope>NUCLEOTIDE SEQUENCE</scope>
    <source>
        <strain evidence="2">Cailab_2023a</strain>
    </source>
</reference>
<dbReference type="PANTHER" id="PTHR15592">
    <property type="entry name" value="MATRIN 3/NUCLEAR PROTEIN 220-RELATED"/>
    <property type="match status" value="1"/>
</dbReference>
<sequence length="108" mass="12434">MAFNGSASMNKRPRLDIRNDVDNNHKMKADMNHGDEPRRKRPENPENSVLLYTIYNAVYPITTEVIHTISAPSGNVLRIVIFKKTGVQAMVEYPFIRICIHLYVSSFR</sequence>